<dbReference type="RefSeq" id="WP_115483105.1">
    <property type="nucleotide sequence ID" value="NZ_QRCT01000050.1"/>
</dbReference>
<reference evidence="2 3" key="1">
    <citation type="submission" date="2018-07" db="EMBL/GenBank/DDBJ databases">
        <title>Anaerosacharophilus polymeroproducens gen. nov. sp. nov., an anaerobic bacterium isolated from salt field.</title>
        <authorList>
            <person name="Kim W."/>
            <person name="Yang S.-H."/>
            <person name="Oh J."/>
            <person name="Lee J.-H."/>
            <person name="Kwon K.K."/>
        </authorList>
    </citation>
    <scope>NUCLEOTIDE SEQUENCE [LARGE SCALE GENOMIC DNA]</scope>
    <source>
        <strain evidence="2 3">MCWD5</strain>
    </source>
</reference>
<evidence type="ECO:0000313" key="2">
    <source>
        <dbReference type="EMBL" id="RDU21942.1"/>
    </source>
</evidence>
<keyword evidence="1" id="KW-0812">Transmembrane</keyword>
<protein>
    <submittedName>
        <fullName evidence="2">Uncharacterized protein</fullName>
    </submittedName>
</protein>
<name>A0A371AQY3_9FIRM</name>
<dbReference type="EMBL" id="QRCT01000050">
    <property type="protein sequence ID" value="RDU21942.1"/>
    <property type="molecule type" value="Genomic_DNA"/>
</dbReference>
<accession>A0A371AQY3</accession>
<feature type="transmembrane region" description="Helical" evidence="1">
    <location>
        <begin position="742"/>
        <end position="762"/>
    </location>
</feature>
<evidence type="ECO:0000256" key="1">
    <source>
        <dbReference type="SAM" id="Phobius"/>
    </source>
</evidence>
<keyword evidence="1" id="KW-1133">Transmembrane helix</keyword>
<sequence length="1014" mass="108676">MAVDGSLIFNTKVDTKGFKTGANTIKSQASGLKSSLLGIGKAIGAAFAVGKVIEFGKQAVKTASDLQEVQNVVDTAFGDMAYKMEDFAKNSIEAFGMSKLTAKQAGSTFMAMGVGMGIAQSSASDMAIALTGLTGDMSSFYNVSQDVASTALKSIFTGETETLKQFGIVMTEANLQQYALSQGITKSISAMSQAEKVQLRYSFVMAQTALAQGDFARTSDSWANQTRVLSERWKEFLGILGAGLIQILTPVVKFLNGVMSQLISFATTAGKVLSSLFNIKTASKSAAGAVSNMGSAVSDVATGANNAGTSVGNLGKATKKAAKEAKKSTAGFDELNVLSSNIADSAGDASDALGGLGGGGGNYGMNVTPTVQKPDTKEFDSGMSELGKRIKSLAVEVGNSFMKGFNSSIGKLNFKEIMGHLNGIKQSLIGIFGDAKVQSAAKNWLMSVSYAMGQAAGSMASIGLTVAEFFVGSIDKYLQQNSDYIKNKIIELFDLHGKMALIIGSWTQLFAELFTVFRSDDAKQVGADIIAIFTTAFFELLTIAYKFGNDVMNAIKTPIEENKDEIKNALANSIGIISVIVGTVKDVVNNTFESIQKSYDKYVSPALQKIGSGFSIIFNSLLNAYNKYFAPVITQISQKLREIANGSLKDLIQNFAELGGKIIDGVATIWKKTIAPFLAWFIDKFVPPLSKAIGIVSTIFLGLVNVVIGIVSGLIKSIGGIIDFLVGVFTLDWKKAWNGIKTFFAGIWSAIKAIISPIGNFFKQKFKEAYNNIINIFKNIGKWFKDRYKNVTDAFKDVGTWFKGKFDGAWKFIKEAFSLKSIKSFFNDVWDVVKAPFESVGTWFKNTFSAAWEKVKEVFSTGGKVFDGIKDGIGEAFKAVVNTLIRGINAVISVPFKVINGALNTIRNISIPVAGKVFNGLPTIDAPQIPQLATGTVVPANYGNFLAILGDNKREAEVVSPLSTMKQALKETMQEFGGGGDIHLTVNLDGQPVYQTVVKYNKQNTRRTGKNALA</sequence>
<dbReference type="Gene3D" id="1.20.120.20">
    <property type="entry name" value="Apolipoprotein"/>
    <property type="match status" value="1"/>
</dbReference>
<evidence type="ECO:0000313" key="3">
    <source>
        <dbReference type="Proteomes" id="UP000255036"/>
    </source>
</evidence>
<keyword evidence="1" id="KW-0472">Membrane</keyword>
<comment type="caution">
    <text evidence="2">The sequence shown here is derived from an EMBL/GenBank/DDBJ whole genome shotgun (WGS) entry which is preliminary data.</text>
</comment>
<proteinExistence type="predicted"/>
<dbReference type="OrthoDB" id="9780715at2"/>
<feature type="transmembrane region" description="Helical" evidence="1">
    <location>
        <begin position="692"/>
        <end position="722"/>
    </location>
</feature>
<dbReference type="SUPFAM" id="SSF48371">
    <property type="entry name" value="ARM repeat"/>
    <property type="match status" value="1"/>
</dbReference>
<dbReference type="Proteomes" id="UP000255036">
    <property type="component" value="Unassembled WGS sequence"/>
</dbReference>
<gene>
    <name evidence="2" type="ORF">DWV06_15505</name>
</gene>
<keyword evidence="3" id="KW-1185">Reference proteome</keyword>
<dbReference type="InterPro" id="IPR016024">
    <property type="entry name" value="ARM-type_fold"/>
</dbReference>
<organism evidence="2 3">
    <name type="scientific">Anaerosacchariphilus polymeriproducens</name>
    <dbReference type="NCBI Taxonomy" id="1812858"/>
    <lineage>
        <taxon>Bacteria</taxon>
        <taxon>Bacillati</taxon>
        <taxon>Bacillota</taxon>
        <taxon>Clostridia</taxon>
        <taxon>Lachnospirales</taxon>
        <taxon>Lachnospiraceae</taxon>
        <taxon>Anaerosacchariphilus</taxon>
    </lineage>
</organism>
<dbReference type="AlphaFoldDB" id="A0A371AQY3"/>